<protein>
    <submittedName>
        <fullName evidence="1">Uncharacterized protein</fullName>
    </submittedName>
</protein>
<accession>A0A4U5P2Y8</accession>
<organism evidence="1 2">
    <name type="scientific">Steinernema carpocapsae</name>
    <name type="common">Entomopathogenic nematode</name>
    <dbReference type="NCBI Taxonomy" id="34508"/>
    <lineage>
        <taxon>Eukaryota</taxon>
        <taxon>Metazoa</taxon>
        <taxon>Ecdysozoa</taxon>
        <taxon>Nematoda</taxon>
        <taxon>Chromadorea</taxon>
        <taxon>Rhabditida</taxon>
        <taxon>Tylenchina</taxon>
        <taxon>Panagrolaimomorpha</taxon>
        <taxon>Strongyloidoidea</taxon>
        <taxon>Steinernematidae</taxon>
        <taxon>Steinernema</taxon>
    </lineage>
</organism>
<dbReference type="Proteomes" id="UP000298663">
    <property type="component" value="Unassembled WGS sequence"/>
</dbReference>
<sequence>MPPSRRYLHLCSMLFDTRILLSKSILQRTQMPERTTLQVSQCPVHVFVLHAHFFLSASRNQADSNTHKLFKITTAINNANQNHLLDRHDDLNNKRVIRFYCLNSAVGSASVS</sequence>
<dbReference type="AlphaFoldDB" id="A0A4U5P2Y8"/>
<keyword evidence="2" id="KW-1185">Reference proteome</keyword>
<reference evidence="1 2" key="1">
    <citation type="journal article" date="2015" name="Genome Biol.">
        <title>Comparative genomics of Steinernema reveals deeply conserved gene regulatory networks.</title>
        <authorList>
            <person name="Dillman A.R."/>
            <person name="Macchietto M."/>
            <person name="Porter C.F."/>
            <person name="Rogers A."/>
            <person name="Williams B."/>
            <person name="Antoshechkin I."/>
            <person name="Lee M.M."/>
            <person name="Goodwin Z."/>
            <person name="Lu X."/>
            <person name="Lewis E.E."/>
            <person name="Goodrich-Blair H."/>
            <person name="Stock S.P."/>
            <person name="Adams B.J."/>
            <person name="Sternberg P.W."/>
            <person name="Mortazavi A."/>
        </authorList>
    </citation>
    <scope>NUCLEOTIDE SEQUENCE [LARGE SCALE GENOMIC DNA]</scope>
    <source>
        <strain evidence="1 2">ALL</strain>
    </source>
</reference>
<evidence type="ECO:0000313" key="2">
    <source>
        <dbReference type="Proteomes" id="UP000298663"/>
    </source>
</evidence>
<evidence type="ECO:0000313" key="1">
    <source>
        <dbReference type="EMBL" id="TKR89873.1"/>
    </source>
</evidence>
<dbReference type="EMBL" id="AZBU02000003">
    <property type="protein sequence ID" value="TKR89873.1"/>
    <property type="molecule type" value="Genomic_DNA"/>
</dbReference>
<comment type="caution">
    <text evidence="1">The sequence shown here is derived from an EMBL/GenBank/DDBJ whole genome shotgun (WGS) entry which is preliminary data.</text>
</comment>
<gene>
    <name evidence="1" type="ORF">L596_013913</name>
</gene>
<proteinExistence type="predicted"/>
<name>A0A4U5P2Y8_STECR</name>
<reference evidence="1 2" key="2">
    <citation type="journal article" date="2019" name="G3 (Bethesda)">
        <title>Hybrid Assembly of the Genome of the Entomopathogenic Nematode Steinernema carpocapsae Identifies the X-Chromosome.</title>
        <authorList>
            <person name="Serra L."/>
            <person name="Macchietto M."/>
            <person name="Macias-Munoz A."/>
            <person name="McGill C.J."/>
            <person name="Rodriguez I.M."/>
            <person name="Rodriguez B."/>
            <person name="Murad R."/>
            <person name="Mortazavi A."/>
        </authorList>
    </citation>
    <scope>NUCLEOTIDE SEQUENCE [LARGE SCALE GENOMIC DNA]</scope>
    <source>
        <strain evidence="1 2">ALL</strain>
    </source>
</reference>